<dbReference type="Pfam" id="PF13677">
    <property type="entry name" value="MotB_plug"/>
    <property type="match status" value="1"/>
</dbReference>
<dbReference type="Gene3D" id="3.30.1330.60">
    <property type="entry name" value="OmpA-like domain"/>
    <property type="match status" value="1"/>
</dbReference>
<dbReference type="InterPro" id="IPR025713">
    <property type="entry name" value="MotB-like_N_dom"/>
</dbReference>
<evidence type="ECO:0000256" key="6">
    <source>
        <dbReference type="ARBA" id="ARBA00023136"/>
    </source>
</evidence>
<keyword evidence="10" id="KW-0966">Cell projection</keyword>
<evidence type="ECO:0000313" key="10">
    <source>
        <dbReference type="EMBL" id="GLI33560.1"/>
    </source>
</evidence>
<dbReference type="RefSeq" id="WP_281792624.1">
    <property type="nucleotide sequence ID" value="NZ_BSDR01000001.1"/>
</dbReference>
<protein>
    <submittedName>
        <fullName evidence="10">Flagellar motor protein MotB</fullName>
    </submittedName>
</protein>
<evidence type="ECO:0000313" key="11">
    <source>
        <dbReference type="Proteomes" id="UP001144372"/>
    </source>
</evidence>
<evidence type="ECO:0000256" key="1">
    <source>
        <dbReference type="ARBA" id="ARBA00004162"/>
    </source>
</evidence>
<comment type="caution">
    <text evidence="10">The sequence shown here is derived from an EMBL/GenBank/DDBJ whole genome shotgun (WGS) entry which is preliminary data.</text>
</comment>
<feature type="transmembrane region" description="Helical" evidence="8">
    <location>
        <begin position="16"/>
        <end position="37"/>
    </location>
</feature>
<feature type="domain" description="OmpA-like" evidence="9">
    <location>
        <begin position="111"/>
        <end position="238"/>
    </location>
</feature>
<keyword evidence="10" id="KW-0282">Flagellum</keyword>
<keyword evidence="11" id="KW-1185">Reference proteome</keyword>
<keyword evidence="3" id="KW-1003">Cell membrane</keyword>
<evidence type="ECO:0000256" key="4">
    <source>
        <dbReference type="ARBA" id="ARBA00022692"/>
    </source>
</evidence>
<dbReference type="Proteomes" id="UP001144372">
    <property type="component" value="Unassembled WGS sequence"/>
</dbReference>
<dbReference type="EMBL" id="BSDR01000001">
    <property type="protein sequence ID" value="GLI33560.1"/>
    <property type="molecule type" value="Genomic_DNA"/>
</dbReference>
<dbReference type="PROSITE" id="PS51123">
    <property type="entry name" value="OMPA_2"/>
    <property type="match status" value="1"/>
</dbReference>
<comment type="subcellular location">
    <subcellularLocation>
        <location evidence="1">Cell membrane</location>
        <topology evidence="1">Single-pass membrane protein</topology>
    </subcellularLocation>
</comment>
<keyword evidence="5 8" id="KW-1133">Transmembrane helix</keyword>
<keyword evidence="10" id="KW-0969">Cilium</keyword>
<evidence type="ECO:0000256" key="3">
    <source>
        <dbReference type="ARBA" id="ARBA00022475"/>
    </source>
</evidence>
<keyword evidence="4 8" id="KW-0812">Transmembrane</keyword>
<evidence type="ECO:0000256" key="5">
    <source>
        <dbReference type="ARBA" id="ARBA00022989"/>
    </source>
</evidence>
<sequence>MARKKKQEESSPGASWLTTFADLTTLLLTFFVLLLSMSTIDETRQRKALDSLVGAFGFLSGGRSAIGKEKGSDPREFTSPINKSEGVDIEMLKEITMQNNVDADIQVLQENDRIIIRISEKILFFPQSAEICPGIKDYLIRLASYLKSTKREIEIQGHTDIHEILKNGIYKDHIQERSWYLSSKRAQVIYTFFGQAGVPEEQMIANGFSYYYPIVKSEQQVEMGSRNQRVDIIVGKDEIIPEALLEVRSVPAKGFSYKNFFFQVFPAEKNETKENF</sequence>
<dbReference type="PANTHER" id="PTHR30329:SF21">
    <property type="entry name" value="LIPOPROTEIN YIAD-RELATED"/>
    <property type="match status" value="1"/>
</dbReference>
<evidence type="ECO:0000259" key="9">
    <source>
        <dbReference type="PROSITE" id="PS51123"/>
    </source>
</evidence>
<comment type="similarity">
    <text evidence="2">Belongs to the MotB family.</text>
</comment>
<accession>A0A9W6FTC7</accession>
<dbReference type="InterPro" id="IPR006665">
    <property type="entry name" value="OmpA-like"/>
</dbReference>
<dbReference type="PANTHER" id="PTHR30329">
    <property type="entry name" value="STATOR ELEMENT OF FLAGELLAR MOTOR COMPLEX"/>
    <property type="match status" value="1"/>
</dbReference>
<dbReference type="Pfam" id="PF00691">
    <property type="entry name" value="OmpA"/>
    <property type="match status" value="1"/>
</dbReference>
<evidence type="ECO:0000256" key="7">
    <source>
        <dbReference type="PROSITE-ProRule" id="PRU00473"/>
    </source>
</evidence>
<name>A0A9W6FTC7_9BACT</name>
<reference evidence="10" key="1">
    <citation type="submission" date="2022-12" db="EMBL/GenBank/DDBJ databases">
        <title>Reference genome sequencing for broad-spectrum identification of bacterial and archaeal isolates by mass spectrometry.</title>
        <authorList>
            <person name="Sekiguchi Y."/>
            <person name="Tourlousse D.M."/>
        </authorList>
    </citation>
    <scope>NUCLEOTIDE SEQUENCE</scope>
    <source>
        <strain evidence="10">ASRB1</strain>
    </source>
</reference>
<dbReference type="InterPro" id="IPR036737">
    <property type="entry name" value="OmpA-like_sf"/>
</dbReference>
<keyword evidence="6 7" id="KW-0472">Membrane</keyword>
<evidence type="ECO:0000256" key="8">
    <source>
        <dbReference type="SAM" id="Phobius"/>
    </source>
</evidence>
<dbReference type="InterPro" id="IPR050330">
    <property type="entry name" value="Bact_OuterMem_StrucFunc"/>
</dbReference>
<dbReference type="GO" id="GO:0005886">
    <property type="term" value="C:plasma membrane"/>
    <property type="evidence" value="ECO:0007669"/>
    <property type="project" value="UniProtKB-SubCell"/>
</dbReference>
<dbReference type="AlphaFoldDB" id="A0A9W6FTC7"/>
<gene>
    <name evidence="10" type="ORF">DAMNIGENAA_09930</name>
</gene>
<dbReference type="SUPFAM" id="SSF103088">
    <property type="entry name" value="OmpA-like"/>
    <property type="match status" value="1"/>
</dbReference>
<proteinExistence type="inferred from homology"/>
<organism evidence="10 11">
    <name type="scientific">Desulforhabdus amnigena</name>
    <dbReference type="NCBI Taxonomy" id="40218"/>
    <lineage>
        <taxon>Bacteria</taxon>
        <taxon>Pseudomonadati</taxon>
        <taxon>Thermodesulfobacteriota</taxon>
        <taxon>Syntrophobacteria</taxon>
        <taxon>Syntrophobacterales</taxon>
        <taxon>Syntrophobacteraceae</taxon>
        <taxon>Desulforhabdus</taxon>
    </lineage>
</organism>
<evidence type="ECO:0000256" key="2">
    <source>
        <dbReference type="ARBA" id="ARBA00008914"/>
    </source>
</evidence>